<evidence type="ECO:0000313" key="2">
    <source>
        <dbReference type="EMBL" id="KAH3662795.1"/>
    </source>
</evidence>
<protein>
    <submittedName>
        <fullName evidence="2">Uncharacterized protein</fullName>
    </submittedName>
</protein>
<organism evidence="2 3">
    <name type="scientific">Ogataea polymorpha</name>
    <dbReference type="NCBI Taxonomy" id="460523"/>
    <lineage>
        <taxon>Eukaryota</taxon>
        <taxon>Fungi</taxon>
        <taxon>Dikarya</taxon>
        <taxon>Ascomycota</taxon>
        <taxon>Saccharomycotina</taxon>
        <taxon>Pichiomycetes</taxon>
        <taxon>Pichiales</taxon>
        <taxon>Pichiaceae</taxon>
        <taxon>Ogataea</taxon>
    </lineage>
</organism>
<evidence type="ECO:0000313" key="3">
    <source>
        <dbReference type="Proteomes" id="UP000788993"/>
    </source>
</evidence>
<keyword evidence="3" id="KW-1185">Reference proteome</keyword>
<reference evidence="2" key="1">
    <citation type="journal article" date="2021" name="Open Biol.">
        <title>Shared evolutionary footprints suggest mitochondrial oxidative damage underlies multiple complex I losses in fungi.</title>
        <authorList>
            <person name="Schikora-Tamarit M.A."/>
            <person name="Marcet-Houben M."/>
            <person name="Nosek J."/>
            <person name="Gabaldon T."/>
        </authorList>
    </citation>
    <scope>NUCLEOTIDE SEQUENCE</scope>
    <source>
        <strain evidence="2">NCAIM Y.01608</strain>
    </source>
</reference>
<proteinExistence type="predicted"/>
<feature type="compositionally biased region" description="Polar residues" evidence="1">
    <location>
        <begin position="86"/>
        <end position="100"/>
    </location>
</feature>
<comment type="caution">
    <text evidence="2">The sequence shown here is derived from an EMBL/GenBank/DDBJ whole genome shotgun (WGS) entry which is preliminary data.</text>
</comment>
<accession>A0A9P8T2C3</accession>
<reference evidence="2" key="2">
    <citation type="submission" date="2021-01" db="EMBL/GenBank/DDBJ databases">
        <authorList>
            <person name="Schikora-Tamarit M.A."/>
        </authorList>
    </citation>
    <scope>NUCLEOTIDE SEQUENCE</scope>
    <source>
        <strain evidence="2">NCAIM Y.01608</strain>
    </source>
</reference>
<feature type="compositionally biased region" description="Basic and acidic residues" evidence="1">
    <location>
        <begin position="60"/>
        <end position="85"/>
    </location>
</feature>
<name>A0A9P8T2C3_9ASCO</name>
<gene>
    <name evidence="2" type="ORF">OGATHE_004371</name>
</gene>
<feature type="region of interest" description="Disordered" evidence="1">
    <location>
        <begin position="45"/>
        <end position="114"/>
    </location>
</feature>
<sequence>MTNKTRTKAAWKASVIKDTWNPPKKVYIVVTTHSTTMAGVASRPVNASMAHRPKPLEYPFGKHEPFRTPSSDHRAEQREQEDRNGSRNGVHQKTVNTGNVGNLGIGGQDSTSHR</sequence>
<dbReference type="EMBL" id="JAEUBD010001266">
    <property type="protein sequence ID" value="KAH3662795.1"/>
    <property type="molecule type" value="Genomic_DNA"/>
</dbReference>
<dbReference type="AlphaFoldDB" id="A0A9P8T2C3"/>
<evidence type="ECO:0000256" key="1">
    <source>
        <dbReference type="SAM" id="MobiDB-lite"/>
    </source>
</evidence>
<dbReference type="Proteomes" id="UP000788993">
    <property type="component" value="Unassembled WGS sequence"/>
</dbReference>